<dbReference type="InterPro" id="IPR004839">
    <property type="entry name" value="Aminotransferase_I/II_large"/>
</dbReference>
<evidence type="ECO:0000256" key="2">
    <source>
        <dbReference type="ARBA" id="ARBA00022576"/>
    </source>
</evidence>
<dbReference type="NCBIfam" id="TIGR01141">
    <property type="entry name" value="hisC"/>
    <property type="match status" value="1"/>
</dbReference>
<evidence type="ECO:0000256" key="5">
    <source>
        <dbReference type="ARBA" id="ARBA00022898"/>
    </source>
</evidence>
<name>A0A381U145_9ZZZZ</name>
<evidence type="ECO:0000256" key="3">
    <source>
        <dbReference type="ARBA" id="ARBA00022605"/>
    </source>
</evidence>
<dbReference type="InterPro" id="IPR015424">
    <property type="entry name" value="PyrdxlP-dep_Trfase"/>
</dbReference>
<evidence type="ECO:0000259" key="8">
    <source>
        <dbReference type="Pfam" id="PF00155"/>
    </source>
</evidence>
<dbReference type="PANTHER" id="PTHR42885">
    <property type="entry name" value="HISTIDINOL-PHOSPHATE AMINOTRANSFERASE-RELATED"/>
    <property type="match status" value="1"/>
</dbReference>
<proteinExistence type="predicted"/>
<keyword evidence="4" id="KW-0808">Transferase</keyword>
<dbReference type="Pfam" id="PF00155">
    <property type="entry name" value="Aminotran_1_2"/>
    <property type="match status" value="1"/>
</dbReference>
<reference evidence="9" key="1">
    <citation type="submission" date="2018-05" db="EMBL/GenBank/DDBJ databases">
        <authorList>
            <person name="Lanie J.A."/>
            <person name="Ng W.-L."/>
            <person name="Kazmierczak K.M."/>
            <person name="Andrzejewski T.M."/>
            <person name="Davidsen T.M."/>
            <person name="Wayne K.J."/>
            <person name="Tettelin H."/>
            <person name="Glass J.I."/>
            <person name="Rusch D."/>
            <person name="Podicherti R."/>
            <person name="Tsui H.-C.T."/>
            <person name="Winkler M.E."/>
        </authorList>
    </citation>
    <scope>NUCLEOTIDE SEQUENCE</scope>
</reference>
<organism evidence="9">
    <name type="scientific">marine metagenome</name>
    <dbReference type="NCBI Taxonomy" id="408172"/>
    <lineage>
        <taxon>unclassified sequences</taxon>
        <taxon>metagenomes</taxon>
        <taxon>ecological metagenomes</taxon>
    </lineage>
</organism>
<dbReference type="InterPro" id="IPR001917">
    <property type="entry name" value="Aminotrans_II_pyridoxalP_BS"/>
</dbReference>
<protein>
    <recommendedName>
        <fullName evidence="8">Aminotransferase class I/classII large domain-containing protein</fullName>
    </recommendedName>
</protein>
<evidence type="ECO:0000313" key="9">
    <source>
        <dbReference type="EMBL" id="SVA21962.1"/>
    </source>
</evidence>
<comment type="pathway">
    <text evidence="7">Amino-acid biosynthesis.</text>
</comment>
<dbReference type="SUPFAM" id="SSF53383">
    <property type="entry name" value="PLP-dependent transferases"/>
    <property type="match status" value="1"/>
</dbReference>
<keyword evidence="2" id="KW-0032">Aminotransferase</keyword>
<evidence type="ECO:0000256" key="1">
    <source>
        <dbReference type="ARBA" id="ARBA00001933"/>
    </source>
</evidence>
<feature type="domain" description="Aminotransferase class I/classII large" evidence="8">
    <location>
        <begin position="41"/>
        <end position="349"/>
    </location>
</feature>
<evidence type="ECO:0000256" key="4">
    <source>
        <dbReference type="ARBA" id="ARBA00022679"/>
    </source>
</evidence>
<dbReference type="Gene3D" id="3.90.1150.10">
    <property type="entry name" value="Aspartate Aminotransferase, domain 1"/>
    <property type="match status" value="1"/>
</dbReference>
<dbReference type="CDD" id="cd00609">
    <property type="entry name" value="AAT_like"/>
    <property type="match status" value="1"/>
</dbReference>
<dbReference type="GO" id="GO:0004400">
    <property type="term" value="F:histidinol-phosphate transaminase activity"/>
    <property type="evidence" value="ECO:0007669"/>
    <property type="project" value="InterPro"/>
</dbReference>
<dbReference type="GO" id="GO:0030170">
    <property type="term" value="F:pyridoxal phosphate binding"/>
    <property type="evidence" value="ECO:0007669"/>
    <property type="project" value="InterPro"/>
</dbReference>
<sequence>MSIDKLARSKILKLPTINAPEASEEMIRLNANESPRSLWENNESLDLNRYPSVRPTKLFQHMAKFYNVDPDNVLAIRGSTEGIDIIIRTFCEPTKDNIISSSPTFDMYQFFSEIHSVDPIDVPLKYDDNFQLEIDEVFDAINDRTKVIFITTPNNPTATLVPYDNIMKLVENQKNKSIIVVDEAYIEFSNSPSMINQINNFENLVIMRTLSKAFALAGARCGALIGSQRIIELLKKVVMPFTFSTVISQKIIQILSSNYREKTENHIQQTINERERVISTLNQLENVEKIWPSSANFFLVRFKDTTPIYNAFKENHILVRAFQDEPELKNCARITIGTHDENNILLEAIKHS</sequence>
<comment type="cofactor">
    <cofactor evidence="1">
        <name>pyridoxal 5'-phosphate</name>
        <dbReference type="ChEBI" id="CHEBI:597326"/>
    </cofactor>
</comment>
<accession>A0A381U145</accession>
<dbReference type="AlphaFoldDB" id="A0A381U145"/>
<keyword evidence="5" id="KW-0663">Pyridoxal phosphate</keyword>
<keyword evidence="6" id="KW-0368">Histidine biosynthesis</keyword>
<dbReference type="InterPro" id="IPR005861">
    <property type="entry name" value="HisP_aminotrans"/>
</dbReference>
<evidence type="ECO:0000256" key="6">
    <source>
        <dbReference type="ARBA" id="ARBA00023102"/>
    </source>
</evidence>
<dbReference type="PANTHER" id="PTHR42885:SF2">
    <property type="entry name" value="HISTIDINOL-PHOSPHATE AMINOTRANSFERASE"/>
    <property type="match status" value="1"/>
</dbReference>
<dbReference type="InterPro" id="IPR015421">
    <property type="entry name" value="PyrdxlP-dep_Trfase_major"/>
</dbReference>
<dbReference type="InterPro" id="IPR015422">
    <property type="entry name" value="PyrdxlP-dep_Trfase_small"/>
</dbReference>
<dbReference type="EMBL" id="UINC01005539">
    <property type="protein sequence ID" value="SVA21962.1"/>
    <property type="molecule type" value="Genomic_DNA"/>
</dbReference>
<keyword evidence="3" id="KW-0028">Amino-acid biosynthesis</keyword>
<evidence type="ECO:0000256" key="7">
    <source>
        <dbReference type="ARBA" id="ARBA00029440"/>
    </source>
</evidence>
<dbReference type="Gene3D" id="3.40.640.10">
    <property type="entry name" value="Type I PLP-dependent aspartate aminotransferase-like (Major domain)"/>
    <property type="match status" value="1"/>
</dbReference>
<gene>
    <name evidence="9" type="ORF">METZ01_LOCUS74816</name>
</gene>
<dbReference type="GO" id="GO:0000105">
    <property type="term" value="P:L-histidine biosynthetic process"/>
    <property type="evidence" value="ECO:0007669"/>
    <property type="project" value="UniProtKB-KW"/>
</dbReference>
<dbReference type="PROSITE" id="PS00599">
    <property type="entry name" value="AA_TRANSFER_CLASS_2"/>
    <property type="match status" value="1"/>
</dbReference>